<reference evidence="3 4" key="1">
    <citation type="submission" date="2014-07" db="EMBL/GenBank/DDBJ databases">
        <authorList>
            <person name="McCorrison J."/>
            <person name="Sanka R."/>
            <person name="Torralba M."/>
            <person name="Gillis M."/>
            <person name="Haft D.H."/>
            <person name="Methe B."/>
            <person name="Sutton G."/>
            <person name="Nelson K.E."/>
        </authorList>
    </citation>
    <scope>NUCLEOTIDE SEQUENCE [LARGE SCALE GENOMIC DNA]</scope>
    <source>
        <strain evidence="3 4">DNF00853</strain>
    </source>
</reference>
<evidence type="ECO:0000256" key="1">
    <source>
        <dbReference type="SAM" id="SignalP"/>
    </source>
</evidence>
<feature type="domain" description="Haem-binding uptake Tiki superfamily ChaN" evidence="2">
    <location>
        <begin position="47"/>
        <end position="252"/>
    </location>
</feature>
<sequence>MKQTNKFLSLLLVIVAAGSMFANAQQKTYDAYRLYDNSGKAIDYQQMVRQLSKADVVFLGEIHNCAINHWLELRILQSLYLVHGRNLALGMEMFEADNQLILNEYLQGLIFSDRFEEEARIWPNYVTDYAPIVNFARENKIPTVATNVPRRYAAMVKEHGLAFIDSLSKEAKEYFPPLPIPYEPNPQAEQGFAMMRMLGGGKSNKDNSHLSEAQALKDATMAWHIAQTSTPKMLHINGNIHTDGNSGIITYLRKYAPKKKIITLRTVRQEDITFLDDTYKGLADYYLCVPEDMTNTY</sequence>
<evidence type="ECO:0000313" key="3">
    <source>
        <dbReference type="EMBL" id="KGF36632.1"/>
    </source>
</evidence>
<organism evidence="3 4">
    <name type="scientific">Hoylesella buccalis DNF00853</name>
    <dbReference type="NCBI Taxonomy" id="1401074"/>
    <lineage>
        <taxon>Bacteria</taxon>
        <taxon>Pseudomonadati</taxon>
        <taxon>Bacteroidota</taxon>
        <taxon>Bacteroidia</taxon>
        <taxon>Bacteroidales</taxon>
        <taxon>Prevotellaceae</taxon>
        <taxon>Hoylesella</taxon>
    </lineage>
</organism>
<dbReference type="AlphaFoldDB" id="A0A096B1C0"/>
<dbReference type="SUPFAM" id="SSF159501">
    <property type="entry name" value="EreA/ChaN-like"/>
    <property type="match status" value="1"/>
</dbReference>
<name>A0A096B1C0_9BACT</name>
<proteinExistence type="predicted"/>
<feature type="signal peptide" evidence="1">
    <location>
        <begin position="1"/>
        <end position="24"/>
    </location>
</feature>
<dbReference type="InterPro" id="IPR007314">
    <property type="entry name" value="Cofac_haem-bd_dom"/>
</dbReference>
<feature type="chain" id="PRO_5001924343" description="Haem-binding uptake Tiki superfamily ChaN domain-containing protein" evidence="1">
    <location>
        <begin position="25"/>
        <end position="297"/>
    </location>
</feature>
<gene>
    <name evidence="3" type="ORF">HMPREF2137_01140</name>
</gene>
<dbReference type="Proteomes" id="UP000029556">
    <property type="component" value="Unassembled WGS sequence"/>
</dbReference>
<evidence type="ECO:0000313" key="4">
    <source>
        <dbReference type="Proteomes" id="UP000029556"/>
    </source>
</evidence>
<protein>
    <recommendedName>
        <fullName evidence="2">Haem-binding uptake Tiki superfamily ChaN domain-containing protein</fullName>
    </recommendedName>
</protein>
<dbReference type="Gene3D" id="3.40.50.11550">
    <property type="match status" value="2"/>
</dbReference>
<accession>A0A096B1C0</accession>
<comment type="caution">
    <text evidence="3">The sequence shown here is derived from an EMBL/GenBank/DDBJ whole genome shotgun (WGS) entry which is preliminary data.</text>
</comment>
<evidence type="ECO:0000259" key="2">
    <source>
        <dbReference type="Pfam" id="PF04187"/>
    </source>
</evidence>
<dbReference type="Pfam" id="PF04187">
    <property type="entry name" value="Cofac_haem_bdg"/>
    <property type="match status" value="1"/>
</dbReference>
<dbReference type="EMBL" id="JRNN01000025">
    <property type="protein sequence ID" value="KGF36632.1"/>
    <property type="molecule type" value="Genomic_DNA"/>
</dbReference>
<dbReference type="RefSeq" id="WP_036871582.1">
    <property type="nucleotide sequence ID" value="NZ_JRNN01000025.1"/>
</dbReference>
<keyword evidence="1" id="KW-0732">Signal</keyword>
<dbReference type="CDD" id="cd14727">
    <property type="entry name" value="ChanN-like"/>
    <property type="match status" value="1"/>
</dbReference>